<dbReference type="EMBL" id="AAQR03083275">
    <property type="status" value="NOT_ANNOTATED_CDS"/>
    <property type="molecule type" value="Genomic_DNA"/>
</dbReference>
<reference evidence="11" key="1">
    <citation type="submission" date="2011-03" db="EMBL/GenBank/DDBJ databases">
        <title>Version 3 of the genome sequence of Otolemur garnettii (Bushbaby).</title>
        <authorList>
            <consortium name="The Broad Institute Genome Sequencing Platform"/>
            <person name="Di Palma F."/>
            <person name="Johnson J."/>
            <person name="Lander E.S."/>
            <person name="Lindblad-Toh K."/>
            <person name="Jaffe D.B."/>
            <person name="Gnerre S."/>
            <person name="MacCallum I."/>
            <person name="Przybylski D."/>
            <person name="Ribeiro F.J."/>
            <person name="Burton J.N."/>
            <person name="Walker B.J."/>
            <person name="Sharpe T."/>
            <person name="Hall G."/>
        </authorList>
    </citation>
    <scope>NUCLEOTIDE SEQUENCE [LARGE SCALE GENOMIC DNA]</scope>
</reference>
<keyword evidence="4 9" id="KW-0732">Signal</keyword>
<dbReference type="Gene3D" id="2.60.40.10">
    <property type="entry name" value="Immunoglobulins"/>
    <property type="match status" value="1"/>
</dbReference>
<evidence type="ECO:0000256" key="8">
    <source>
        <dbReference type="ARBA" id="ARBA00032342"/>
    </source>
</evidence>
<dbReference type="PANTHER" id="PTHR15096:SF5">
    <property type="entry name" value="PROLACTIN-INDUCIBLE PROTEIN"/>
    <property type="match status" value="1"/>
</dbReference>
<dbReference type="GO" id="GO:0005634">
    <property type="term" value="C:nucleus"/>
    <property type="evidence" value="ECO:0007669"/>
    <property type="project" value="Ensembl"/>
</dbReference>
<dbReference type="Ensembl" id="ENSOGAT00000013568.2">
    <property type="protein sequence ID" value="ENSOGAP00000012157.2"/>
    <property type="gene ID" value="ENSOGAG00000013569.2"/>
</dbReference>
<dbReference type="AlphaFoldDB" id="H0X9D0"/>
<accession>H0X9D0</accession>
<evidence type="ECO:0000256" key="7">
    <source>
        <dbReference type="ARBA" id="ARBA00025932"/>
    </source>
</evidence>
<keyword evidence="5" id="KW-1015">Disulfide bond</keyword>
<comment type="subunit">
    <text evidence="7">Monomer. Interacts with AZGP1.</text>
</comment>
<dbReference type="eggNOG" id="ENOG502T2PG">
    <property type="taxonomic scope" value="Eukaryota"/>
</dbReference>
<proteinExistence type="inferred from homology"/>
<name>H0X9D0_OTOGA</name>
<dbReference type="GO" id="GO:0006508">
    <property type="term" value="P:proteolysis"/>
    <property type="evidence" value="ECO:0007669"/>
    <property type="project" value="Ensembl"/>
</dbReference>
<keyword evidence="11" id="KW-1185">Reference proteome</keyword>
<dbReference type="STRING" id="30611.ENSOGAP00000012157"/>
<comment type="similarity">
    <text evidence="2">Belongs to the PIP family.</text>
</comment>
<dbReference type="GO" id="GO:0001580">
    <property type="term" value="P:detection of chemical stimulus involved in sensory perception of bitter taste"/>
    <property type="evidence" value="ECO:0007669"/>
    <property type="project" value="Ensembl"/>
</dbReference>
<dbReference type="GO" id="GO:0042802">
    <property type="term" value="F:identical protein binding"/>
    <property type="evidence" value="ECO:0007669"/>
    <property type="project" value="Ensembl"/>
</dbReference>
<dbReference type="Pfam" id="PF05326">
    <property type="entry name" value="SVA"/>
    <property type="match status" value="1"/>
</dbReference>
<sequence length="148" mass="16998">MRSLQPLLKAGVAILLLVLCLHLETSKAQEDTPKKPLIMHMEINKSKDADNEVELKVTVKTELKECMVVNTYLRSNVSSMQGQFTYEYTYCLCDDVSRNFFWEFEVNEPMKIVVVSDIIPRGGICPDDDAVVPIKANRYYIYDTLQLQ</sequence>
<dbReference type="GO" id="GO:0004190">
    <property type="term" value="F:aspartic-type endopeptidase activity"/>
    <property type="evidence" value="ECO:0007669"/>
    <property type="project" value="Ensembl"/>
</dbReference>
<evidence type="ECO:0000313" key="11">
    <source>
        <dbReference type="Proteomes" id="UP000005225"/>
    </source>
</evidence>
<dbReference type="GO" id="GO:0019864">
    <property type="term" value="F:IgG binding"/>
    <property type="evidence" value="ECO:0007669"/>
    <property type="project" value="Ensembl"/>
</dbReference>
<evidence type="ECO:0000313" key="10">
    <source>
        <dbReference type="Ensembl" id="ENSOGAP00000012157.2"/>
    </source>
</evidence>
<keyword evidence="6" id="KW-0873">Pyrrolidone carboxylic acid</keyword>
<evidence type="ECO:0000256" key="5">
    <source>
        <dbReference type="ARBA" id="ARBA00023157"/>
    </source>
</evidence>
<dbReference type="SUPFAM" id="SSF81296">
    <property type="entry name" value="E set domains"/>
    <property type="match status" value="1"/>
</dbReference>
<feature type="chain" id="PRO_5003545306" description="Prolactin-induced protein" evidence="9">
    <location>
        <begin position="29"/>
        <end position="148"/>
    </location>
</feature>
<protein>
    <recommendedName>
        <fullName evidence="8">Prolactin-induced protein</fullName>
    </recommendedName>
</protein>
<dbReference type="InterPro" id="IPR014756">
    <property type="entry name" value="Ig_E-set"/>
</dbReference>
<dbReference type="InterPro" id="IPR013783">
    <property type="entry name" value="Ig-like_fold"/>
</dbReference>
<evidence type="ECO:0000256" key="9">
    <source>
        <dbReference type="SAM" id="SignalP"/>
    </source>
</evidence>
<organism evidence="10 11">
    <name type="scientific">Otolemur garnettii</name>
    <name type="common">Small-eared galago</name>
    <name type="synonym">Garnett's greater bushbaby</name>
    <dbReference type="NCBI Taxonomy" id="30611"/>
    <lineage>
        <taxon>Eukaryota</taxon>
        <taxon>Metazoa</taxon>
        <taxon>Chordata</taxon>
        <taxon>Craniata</taxon>
        <taxon>Vertebrata</taxon>
        <taxon>Euteleostomi</taxon>
        <taxon>Mammalia</taxon>
        <taxon>Eutheria</taxon>
        <taxon>Euarchontoglires</taxon>
        <taxon>Primates</taxon>
        <taxon>Strepsirrhini</taxon>
        <taxon>Lorisiformes</taxon>
        <taxon>Galagidae</taxon>
        <taxon>Otolemur</taxon>
    </lineage>
</organism>
<evidence type="ECO:0000256" key="3">
    <source>
        <dbReference type="ARBA" id="ARBA00022525"/>
    </source>
</evidence>
<dbReference type="PANTHER" id="PTHR15096">
    <property type="entry name" value="PROLACTIN-INDUCIBLE PROTEIN/SEMINAL VESICLE ANTIGEN"/>
    <property type="match status" value="1"/>
</dbReference>
<dbReference type="InterPro" id="IPR007990">
    <property type="entry name" value="PIP"/>
</dbReference>
<dbReference type="Proteomes" id="UP000005225">
    <property type="component" value="Unassembled WGS sequence"/>
</dbReference>
<feature type="signal peptide" evidence="9">
    <location>
        <begin position="1"/>
        <end position="28"/>
    </location>
</feature>
<evidence type="ECO:0000256" key="2">
    <source>
        <dbReference type="ARBA" id="ARBA00006819"/>
    </source>
</evidence>
<reference evidence="10" key="3">
    <citation type="submission" date="2025-09" db="UniProtKB">
        <authorList>
            <consortium name="Ensembl"/>
        </authorList>
    </citation>
    <scope>IDENTIFICATION</scope>
</reference>
<dbReference type="InParanoid" id="H0X9D0"/>
<evidence type="ECO:0000256" key="4">
    <source>
        <dbReference type="ARBA" id="ARBA00022729"/>
    </source>
</evidence>
<dbReference type="HOGENOM" id="CLU_148761_0_0_1"/>
<comment type="subcellular location">
    <subcellularLocation>
        <location evidence="1">Secreted</location>
    </subcellularLocation>
</comment>
<dbReference type="GO" id="GO:0070233">
    <property type="term" value="P:negative regulation of T cell apoptotic process"/>
    <property type="evidence" value="ECO:0007669"/>
    <property type="project" value="Ensembl"/>
</dbReference>
<dbReference type="FunCoup" id="H0X9D0">
    <property type="interactions" value="327"/>
</dbReference>
<evidence type="ECO:0000256" key="1">
    <source>
        <dbReference type="ARBA" id="ARBA00004613"/>
    </source>
</evidence>
<dbReference type="GO" id="GO:0002682">
    <property type="term" value="P:regulation of immune system process"/>
    <property type="evidence" value="ECO:0007669"/>
    <property type="project" value="TreeGrafter"/>
</dbReference>
<evidence type="ECO:0000256" key="6">
    <source>
        <dbReference type="ARBA" id="ARBA00023283"/>
    </source>
</evidence>
<dbReference type="GO" id="GO:0010628">
    <property type="term" value="P:positive regulation of gene expression"/>
    <property type="evidence" value="ECO:0007669"/>
    <property type="project" value="Ensembl"/>
</dbReference>
<reference evidence="10" key="2">
    <citation type="submission" date="2025-08" db="UniProtKB">
        <authorList>
            <consortium name="Ensembl"/>
        </authorList>
    </citation>
    <scope>IDENTIFICATION</scope>
</reference>
<dbReference type="OMA" id="ECMVIKT"/>
<dbReference type="GO" id="GO:0005615">
    <property type="term" value="C:extracellular space"/>
    <property type="evidence" value="ECO:0007669"/>
    <property type="project" value="Ensembl"/>
</dbReference>
<dbReference type="GeneTree" id="ENSGT00390000002099"/>
<keyword evidence="3" id="KW-0964">Secreted</keyword>